<organism evidence="1 2">
    <name type="scientific">Mangrovibacter phragmitis</name>
    <dbReference type="NCBI Taxonomy" id="1691903"/>
    <lineage>
        <taxon>Bacteria</taxon>
        <taxon>Pseudomonadati</taxon>
        <taxon>Pseudomonadota</taxon>
        <taxon>Gammaproteobacteria</taxon>
        <taxon>Enterobacterales</taxon>
        <taxon>Enterobacteriaceae</taxon>
        <taxon>Mangrovibacter</taxon>
    </lineage>
</organism>
<accession>A0A1B7L166</accession>
<evidence type="ECO:0000313" key="2">
    <source>
        <dbReference type="Proteomes" id="UP000078225"/>
    </source>
</evidence>
<dbReference type="Proteomes" id="UP000078225">
    <property type="component" value="Unassembled WGS sequence"/>
</dbReference>
<protein>
    <recommendedName>
        <fullName evidence="3">Primosomal replication protein N</fullName>
    </recommendedName>
</protein>
<dbReference type="Gene3D" id="1.20.1270.340">
    <property type="match status" value="1"/>
</dbReference>
<proteinExistence type="predicted"/>
<sequence>MKQDTLLRQLEDQFAGLARRLAPLATHRSLSARFDKQLFLTRSTQISDYLGETQENLRHLRTVAQEGNVVQTTWLAERLVAQISALQREAATWPLRQYDSAHKGASALRNSLLKHQDYEKRLVEMLQARETQLNCTTLLTEQQQLLREKTALEGRLARCRSALERIEDALERVVR</sequence>
<dbReference type="STRING" id="1691903.A9B99_11435"/>
<dbReference type="Pfam" id="PF07445">
    <property type="entry name" value="PriC"/>
    <property type="match status" value="1"/>
</dbReference>
<evidence type="ECO:0000313" key="1">
    <source>
        <dbReference type="EMBL" id="OAT76057.1"/>
    </source>
</evidence>
<evidence type="ECO:0008006" key="3">
    <source>
        <dbReference type="Google" id="ProtNLM"/>
    </source>
</evidence>
<gene>
    <name evidence="1" type="ORF">A9B99_11435</name>
</gene>
<reference evidence="2" key="1">
    <citation type="submission" date="2016-05" db="EMBL/GenBank/DDBJ databases">
        <authorList>
            <person name="Behera P."/>
            <person name="Vaishampayan P."/>
            <person name="Singh N."/>
            <person name="Raina V."/>
            <person name="Suar M."/>
            <person name="Pattnaik A."/>
            <person name="Rastogi G."/>
        </authorList>
    </citation>
    <scope>NUCLEOTIDE SEQUENCE [LARGE SCALE GENOMIC DNA]</scope>
    <source>
        <strain evidence="2">MP23</strain>
    </source>
</reference>
<dbReference type="OrthoDB" id="6402824at2"/>
<keyword evidence="2" id="KW-1185">Reference proteome</keyword>
<dbReference type="RefSeq" id="WP_064599351.1">
    <property type="nucleotide sequence ID" value="NZ_CP134782.1"/>
</dbReference>
<dbReference type="InterPro" id="IPR038338">
    <property type="entry name" value="PriC_sf"/>
</dbReference>
<comment type="caution">
    <text evidence="1">The sequence shown here is derived from an EMBL/GenBank/DDBJ whole genome shotgun (WGS) entry which is preliminary data.</text>
</comment>
<dbReference type="EMBL" id="LYRP01000033">
    <property type="protein sequence ID" value="OAT76057.1"/>
    <property type="molecule type" value="Genomic_DNA"/>
</dbReference>
<dbReference type="InterPro" id="IPR010890">
    <property type="entry name" value="PriC"/>
</dbReference>
<dbReference type="AlphaFoldDB" id="A0A1B7L166"/>
<name>A0A1B7L166_9ENTR</name>